<comment type="subcellular location">
    <subcellularLocation>
        <location evidence="1">Membrane</location>
        <topology evidence="1">Multi-pass membrane protein</topology>
    </subcellularLocation>
</comment>
<evidence type="ECO:0000256" key="3">
    <source>
        <dbReference type="ARBA" id="ARBA00011738"/>
    </source>
</evidence>
<accession>A0A7S2C4R0</accession>
<comment type="catalytic activity">
    <reaction evidence="13">
        <text>D-fructose(out) = D-fructose(in)</text>
        <dbReference type="Rhea" id="RHEA:60372"/>
        <dbReference type="ChEBI" id="CHEBI:37721"/>
    </reaction>
    <physiologicalReaction direction="left-to-right" evidence="13">
        <dbReference type="Rhea" id="RHEA:60373"/>
    </physiologicalReaction>
</comment>
<dbReference type="PANTHER" id="PTHR48020:SF12">
    <property type="entry name" value="PROTON MYO-INOSITOL COTRANSPORTER"/>
    <property type="match status" value="1"/>
</dbReference>
<comment type="catalytic activity">
    <reaction evidence="8">
        <text>D-galactose(in) = D-galactose(out)</text>
        <dbReference type="Rhea" id="RHEA:34915"/>
        <dbReference type="ChEBI" id="CHEBI:4139"/>
    </reaction>
    <physiologicalReaction direction="right-to-left" evidence="8">
        <dbReference type="Rhea" id="RHEA:34917"/>
    </physiologicalReaction>
</comment>
<feature type="domain" description="Major facilitator superfamily (MFS) profile" evidence="17">
    <location>
        <begin position="1"/>
        <end position="263"/>
    </location>
</feature>
<evidence type="ECO:0000256" key="10">
    <source>
        <dbReference type="ARBA" id="ARBA00044656"/>
    </source>
</evidence>
<dbReference type="InterPro" id="IPR005828">
    <property type="entry name" value="MFS_sugar_transport-like"/>
</dbReference>
<comment type="catalytic activity">
    <reaction evidence="11">
        <text>D-mannose(out) = D-mannose(in)</text>
        <dbReference type="Rhea" id="RHEA:78391"/>
        <dbReference type="ChEBI" id="CHEBI:4208"/>
    </reaction>
    <physiologicalReaction direction="left-to-right" evidence="11">
        <dbReference type="Rhea" id="RHEA:78392"/>
    </physiologicalReaction>
</comment>
<dbReference type="PROSITE" id="PS50850">
    <property type="entry name" value="MFS"/>
    <property type="match status" value="1"/>
</dbReference>
<keyword evidence="5 16" id="KW-0812">Transmembrane</keyword>
<dbReference type="InterPro" id="IPR003663">
    <property type="entry name" value="Sugar/inositol_transpt"/>
</dbReference>
<dbReference type="SUPFAM" id="SSF103473">
    <property type="entry name" value="MFS general substrate transporter"/>
    <property type="match status" value="1"/>
</dbReference>
<dbReference type="GO" id="GO:0022857">
    <property type="term" value="F:transmembrane transporter activity"/>
    <property type="evidence" value="ECO:0007669"/>
    <property type="project" value="InterPro"/>
</dbReference>
<dbReference type="Gene3D" id="1.20.1250.20">
    <property type="entry name" value="MFS general substrate transporter like domains"/>
    <property type="match status" value="1"/>
</dbReference>
<evidence type="ECO:0000313" key="18">
    <source>
        <dbReference type="EMBL" id="CAD9415535.1"/>
    </source>
</evidence>
<feature type="transmembrane region" description="Helical" evidence="16">
    <location>
        <begin position="169"/>
        <end position="196"/>
    </location>
</feature>
<keyword evidence="6 16" id="KW-1133">Transmembrane helix</keyword>
<feature type="transmembrane region" description="Helical" evidence="16">
    <location>
        <begin position="208"/>
        <end position="229"/>
    </location>
</feature>
<comment type="subunit">
    <text evidence="3">Homodimer.</text>
</comment>
<evidence type="ECO:0000259" key="17">
    <source>
        <dbReference type="PROSITE" id="PS50850"/>
    </source>
</evidence>
<dbReference type="InterPro" id="IPR050814">
    <property type="entry name" value="Myo-inositol_Transporter"/>
</dbReference>
<evidence type="ECO:0000256" key="5">
    <source>
        <dbReference type="ARBA" id="ARBA00022692"/>
    </source>
</evidence>
<feature type="transmembrane region" description="Helical" evidence="16">
    <location>
        <begin position="75"/>
        <end position="100"/>
    </location>
</feature>
<evidence type="ECO:0000256" key="16">
    <source>
        <dbReference type="SAM" id="Phobius"/>
    </source>
</evidence>
<dbReference type="EMBL" id="HBGS01023984">
    <property type="protein sequence ID" value="CAD9415535.1"/>
    <property type="molecule type" value="Transcribed_RNA"/>
</dbReference>
<evidence type="ECO:0000256" key="1">
    <source>
        <dbReference type="ARBA" id="ARBA00004141"/>
    </source>
</evidence>
<name>A0A7S2C4R0_9STRA</name>
<dbReference type="InterPro" id="IPR005829">
    <property type="entry name" value="Sugar_transporter_CS"/>
</dbReference>
<evidence type="ECO:0000256" key="9">
    <source>
        <dbReference type="ARBA" id="ARBA00044648"/>
    </source>
</evidence>
<evidence type="ECO:0000256" key="8">
    <source>
        <dbReference type="ARBA" id="ARBA00044637"/>
    </source>
</evidence>
<feature type="transmembrane region" description="Helical" evidence="16">
    <location>
        <begin position="112"/>
        <end position="132"/>
    </location>
</feature>
<dbReference type="PROSITE" id="PS00216">
    <property type="entry name" value="SUGAR_TRANSPORT_1"/>
    <property type="match status" value="1"/>
</dbReference>
<dbReference type="PANTHER" id="PTHR48020">
    <property type="entry name" value="PROTON MYO-INOSITOL COTRANSPORTER"/>
    <property type="match status" value="1"/>
</dbReference>
<comment type="similarity">
    <text evidence="2">Belongs to the major facilitator superfamily. Sugar transporter (TC 2.A.1.1) family.</text>
</comment>
<comment type="catalytic activity">
    <reaction evidence="10">
        <text>D-xylose(out) = D-xylose(in)</text>
        <dbReference type="Rhea" id="RHEA:78427"/>
        <dbReference type="ChEBI" id="CHEBI:53455"/>
    </reaction>
    <physiologicalReaction direction="left-to-right" evidence="10">
        <dbReference type="Rhea" id="RHEA:78428"/>
    </physiologicalReaction>
</comment>
<sequence length="325" mass="35652">MARCDGCCSTSCIHPESPRWLIHKNRLQEAQLIQAQLYSEGTSIQEIVEISPEQERAAGDKMELKRLWTDHGLRYRFMLALGLMSLQQFSGINTIMYYGGDILIKAGLSSSLSIQLTALLAFAQACGIAVSIRLMDKIGRRPVIIPSILLACVFLVITGIGFLNIDDGVYQAMALIGVFGYLVSFGFGLSSGPWVVTAEIFPASYKGLGNSASVTTNWVANFAVSEFFLPLCNALGESMTFWLFALFALVGGGFLFIFLPETRGVSLEEMDALFDRSQPNDGFKPIEDVVLETHENPENGSGLREGEDDQTDQLVGKQWSHDIVA</sequence>
<keyword evidence="7 16" id="KW-0472">Membrane</keyword>
<dbReference type="InterPro" id="IPR036259">
    <property type="entry name" value="MFS_trans_sf"/>
</dbReference>
<protein>
    <recommendedName>
        <fullName evidence="14">Hexose transporter 1</fullName>
    </recommendedName>
</protein>
<dbReference type="PRINTS" id="PR00171">
    <property type="entry name" value="SUGRTRNSPORT"/>
</dbReference>
<evidence type="ECO:0000256" key="14">
    <source>
        <dbReference type="ARBA" id="ARBA00044780"/>
    </source>
</evidence>
<feature type="region of interest" description="Disordered" evidence="15">
    <location>
        <begin position="295"/>
        <end position="325"/>
    </location>
</feature>
<evidence type="ECO:0000256" key="12">
    <source>
        <dbReference type="ARBA" id="ARBA00044668"/>
    </source>
</evidence>
<evidence type="ECO:0000256" key="15">
    <source>
        <dbReference type="SAM" id="MobiDB-lite"/>
    </source>
</evidence>
<evidence type="ECO:0000256" key="13">
    <source>
        <dbReference type="ARBA" id="ARBA00044710"/>
    </source>
</evidence>
<evidence type="ECO:0000256" key="2">
    <source>
        <dbReference type="ARBA" id="ARBA00010992"/>
    </source>
</evidence>
<comment type="catalytic activity">
    <reaction evidence="12">
        <text>D-glucosamine(out) = D-glucosamine(in)</text>
        <dbReference type="Rhea" id="RHEA:78423"/>
        <dbReference type="ChEBI" id="CHEBI:58723"/>
    </reaction>
    <physiologicalReaction direction="left-to-right" evidence="12">
        <dbReference type="Rhea" id="RHEA:78424"/>
    </physiologicalReaction>
</comment>
<dbReference type="GO" id="GO:0016020">
    <property type="term" value="C:membrane"/>
    <property type="evidence" value="ECO:0007669"/>
    <property type="project" value="UniProtKB-SubCell"/>
</dbReference>
<dbReference type="InterPro" id="IPR020846">
    <property type="entry name" value="MFS_dom"/>
</dbReference>
<reference evidence="18" key="1">
    <citation type="submission" date="2021-01" db="EMBL/GenBank/DDBJ databases">
        <authorList>
            <person name="Corre E."/>
            <person name="Pelletier E."/>
            <person name="Niang G."/>
            <person name="Scheremetjew M."/>
            <person name="Finn R."/>
            <person name="Kale V."/>
            <person name="Holt S."/>
            <person name="Cochrane G."/>
            <person name="Meng A."/>
            <person name="Brown T."/>
            <person name="Cohen L."/>
        </authorList>
    </citation>
    <scope>NUCLEOTIDE SEQUENCE</scope>
    <source>
        <strain evidence="18">CCMP1381</strain>
    </source>
</reference>
<evidence type="ECO:0000256" key="7">
    <source>
        <dbReference type="ARBA" id="ARBA00023136"/>
    </source>
</evidence>
<gene>
    <name evidence="18" type="ORF">DSPE1174_LOCUS12187</name>
</gene>
<comment type="catalytic activity">
    <reaction evidence="9">
        <text>D-glucose(out) = D-glucose(in)</text>
        <dbReference type="Rhea" id="RHEA:60376"/>
        <dbReference type="ChEBI" id="CHEBI:4167"/>
    </reaction>
    <physiologicalReaction direction="left-to-right" evidence="9">
        <dbReference type="Rhea" id="RHEA:60377"/>
    </physiologicalReaction>
</comment>
<proteinExistence type="inferred from homology"/>
<feature type="transmembrane region" description="Helical" evidence="16">
    <location>
        <begin position="144"/>
        <end position="163"/>
    </location>
</feature>
<dbReference type="AlphaFoldDB" id="A0A7S2C4R0"/>
<keyword evidence="4" id="KW-0813">Transport</keyword>
<feature type="transmembrane region" description="Helical" evidence="16">
    <location>
        <begin position="241"/>
        <end position="260"/>
    </location>
</feature>
<evidence type="ECO:0000256" key="11">
    <source>
        <dbReference type="ARBA" id="ARBA00044662"/>
    </source>
</evidence>
<dbReference type="Pfam" id="PF00083">
    <property type="entry name" value="Sugar_tr"/>
    <property type="match status" value="1"/>
</dbReference>
<organism evidence="18">
    <name type="scientific">Octactis speculum</name>
    <dbReference type="NCBI Taxonomy" id="3111310"/>
    <lineage>
        <taxon>Eukaryota</taxon>
        <taxon>Sar</taxon>
        <taxon>Stramenopiles</taxon>
        <taxon>Ochrophyta</taxon>
        <taxon>Dictyochophyceae</taxon>
        <taxon>Dictyochales</taxon>
        <taxon>Dictyochaceae</taxon>
        <taxon>Octactis</taxon>
    </lineage>
</organism>
<evidence type="ECO:0000256" key="6">
    <source>
        <dbReference type="ARBA" id="ARBA00022989"/>
    </source>
</evidence>
<evidence type="ECO:0000256" key="4">
    <source>
        <dbReference type="ARBA" id="ARBA00022448"/>
    </source>
</evidence>